<dbReference type="EMBL" id="CAUOFW020002835">
    <property type="protein sequence ID" value="CAK9156314.1"/>
    <property type="molecule type" value="Genomic_DNA"/>
</dbReference>
<reference evidence="2 3" key="1">
    <citation type="submission" date="2024-02" db="EMBL/GenBank/DDBJ databases">
        <authorList>
            <person name="Vignale AGUSTIN F."/>
            <person name="Sosa J E."/>
            <person name="Modenutti C."/>
        </authorList>
    </citation>
    <scope>NUCLEOTIDE SEQUENCE [LARGE SCALE GENOMIC DNA]</scope>
</reference>
<evidence type="ECO:0000256" key="1">
    <source>
        <dbReference type="SAM" id="MobiDB-lite"/>
    </source>
</evidence>
<feature type="compositionally biased region" description="Polar residues" evidence="1">
    <location>
        <begin position="52"/>
        <end position="66"/>
    </location>
</feature>
<evidence type="ECO:0000313" key="3">
    <source>
        <dbReference type="Proteomes" id="UP001642360"/>
    </source>
</evidence>
<protein>
    <submittedName>
        <fullName evidence="2">Uncharacterized protein</fullName>
    </submittedName>
</protein>
<gene>
    <name evidence="2" type="ORF">ILEXP_LOCUS24818</name>
</gene>
<feature type="region of interest" description="Disordered" evidence="1">
    <location>
        <begin position="45"/>
        <end position="67"/>
    </location>
</feature>
<name>A0ABC8SGK3_9AQUA</name>
<dbReference type="Proteomes" id="UP001642360">
    <property type="component" value="Unassembled WGS sequence"/>
</dbReference>
<sequence>MRKPRKPRKPLRKESMRLSETRIEYVVDPMEVKVEEKEMELETPAPTFELGPSSSAPTPMHTQAKQQAIRRDLWHVKQLLKNAGFIDDDDDPKT</sequence>
<dbReference type="AlphaFoldDB" id="A0ABC8SGK3"/>
<accession>A0ABC8SGK3</accession>
<evidence type="ECO:0000313" key="2">
    <source>
        <dbReference type="EMBL" id="CAK9156314.1"/>
    </source>
</evidence>
<keyword evidence="3" id="KW-1185">Reference proteome</keyword>
<comment type="caution">
    <text evidence="2">The sequence shown here is derived from an EMBL/GenBank/DDBJ whole genome shotgun (WGS) entry which is preliminary data.</text>
</comment>
<proteinExistence type="predicted"/>
<organism evidence="2 3">
    <name type="scientific">Ilex paraguariensis</name>
    <name type="common">yerba mate</name>
    <dbReference type="NCBI Taxonomy" id="185542"/>
    <lineage>
        <taxon>Eukaryota</taxon>
        <taxon>Viridiplantae</taxon>
        <taxon>Streptophyta</taxon>
        <taxon>Embryophyta</taxon>
        <taxon>Tracheophyta</taxon>
        <taxon>Spermatophyta</taxon>
        <taxon>Magnoliopsida</taxon>
        <taxon>eudicotyledons</taxon>
        <taxon>Gunneridae</taxon>
        <taxon>Pentapetalae</taxon>
        <taxon>asterids</taxon>
        <taxon>campanulids</taxon>
        <taxon>Aquifoliales</taxon>
        <taxon>Aquifoliaceae</taxon>
        <taxon>Ilex</taxon>
    </lineage>
</organism>